<evidence type="ECO:0000256" key="8">
    <source>
        <dbReference type="ARBA" id="ARBA00022840"/>
    </source>
</evidence>
<feature type="domain" description="HTH cro/C1-type" evidence="12">
    <location>
        <begin position="31"/>
        <end position="85"/>
    </location>
</feature>
<evidence type="ECO:0000256" key="11">
    <source>
        <dbReference type="HAMAP-Rule" id="MF_00109"/>
    </source>
</evidence>
<dbReference type="InterPro" id="IPR027417">
    <property type="entry name" value="P-loop_NTPase"/>
</dbReference>
<evidence type="ECO:0000256" key="3">
    <source>
        <dbReference type="ARBA" id="ARBA00012154"/>
    </source>
</evidence>
<sequence>MVMATRTNPTAESALANSESDLLLSELAHRIRTLRAQRGMTRKQLASQSGVSIPHLARIEGGEGNVSVSLLQKLAAALNVPIHDLLSDGTSQNADLTMLVQFLKQQPPAELARLRQTLISTPEFATVERHQRIALIGLRGAGKSTLGAALAGQLEIPFVELDRMIEQEAGIAIGEVITLYGQTGMRRLERRCIERIIETYPRVVVATGGGIVAEAATYELLLRTFLTVWLKAQPDVHFERVMAQNDARIATRTLHREALEHIHRMLDAREPLYRLANFTVDTSNLTVKQALRQVVENVQPDTVIPN</sequence>
<protein>
    <recommendedName>
        <fullName evidence="3 11">Shikimate kinase</fullName>
        <shortName evidence="11">SK</shortName>
        <ecNumber evidence="3 11">2.7.1.71</ecNumber>
    </recommendedName>
</protein>
<dbReference type="PANTHER" id="PTHR21087">
    <property type="entry name" value="SHIKIMATE KINASE"/>
    <property type="match status" value="1"/>
</dbReference>
<dbReference type="InterPro" id="IPR031322">
    <property type="entry name" value="Shikimate/glucono_kinase"/>
</dbReference>
<keyword evidence="11" id="KW-0479">Metal-binding</keyword>
<dbReference type="PRINTS" id="PR01100">
    <property type="entry name" value="SHIKIMTKNASE"/>
</dbReference>
<evidence type="ECO:0000256" key="5">
    <source>
        <dbReference type="ARBA" id="ARBA00022679"/>
    </source>
</evidence>
<dbReference type="SMART" id="SM00530">
    <property type="entry name" value="HTH_XRE"/>
    <property type="match status" value="1"/>
</dbReference>
<dbReference type="HAMAP" id="MF_00109">
    <property type="entry name" value="Shikimate_kinase"/>
    <property type="match status" value="1"/>
</dbReference>
<comment type="caution">
    <text evidence="11">Lacks conserved residue(s) required for the propagation of feature annotation.</text>
</comment>
<evidence type="ECO:0000256" key="9">
    <source>
        <dbReference type="ARBA" id="ARBA00023141"/>
    </source>
</evidence>
<accession>A0A972P1T8</accession>
<dbReference type="Pfam" id="PF01381">
    <property type="entry name" value="HTH_3"/>
    <property type="match status" value="1"/>
</dbReference>
<dbReference type="CDD" id="cd00093">
    <property type="entry name" value="HTH_XRE"/>
    <property type="match status" value="1"/>
</dbReference>
<reference evidence="13 14" key="1">
    <citation type="submission" date="2019-11" db="EMBL/GenBank/DDBJ databases">
        <title>Metabolism of dissolved organic matter in forest soils.</title>
        <authorList>
            <person name="Cyle K.T."/>
            <person name="Wilhelm R.C."/>
            <person name="Martinez C.E."/>
        </authorList>
    </citation>
    <scope>NUCLEOTIDE SEQUENCE [LARGE SCALE GENOMIC DNA]</scope>
    <source>
        <strain evidence="13 14">5N</strain>
    </source>
</reference>
<evidence type="ECO:0000256" key="2">
    <source>
        <dbReference type="ARBA" id="ARBA00006997"/>
    </source>
</evidence>
<comment type="similarity">
    <text evidence="2 11">Belongs to the shikimate kinase family.</text>
</comment>
<comment type="catalytic activity">
    <reaction evidence="10 11">
        <text>shikimate + ATP = 3-phosphoshikimate + ADP + H(+)</text>
        <dbReference type="Rhea" id="RHEA:13121"/>
        <dbReference type="ChEBI" id="CHEBI:15378"/>
        <dbReference type="ChEBI" id="CHEBI:30616"/>
        <dbReference type="ChEBI" id="CHEBI:36208"/>
        <dbReference type="ChEBI" id="CHEBI:145989"/>
        <dbReference type="ChEBI" id="CHEBI:456216"/>
        <dbReference type="EC" id="2.7.1.71"/>
    </reaction>
</comment>
<gene>
    <name evidence="11" type="primary">aroK</name>
    <name evidence="13" type="ORF">GNZ13_51115</name>
</gene>
<dbReference type="GO" id="GO:0000287">
    <property type="term" value="F:magnesium ion binding"/>
    <property type="evidence" value="ECO:0007669"/>
    <property type="project" value="UniProtKB-UniRule"/>
</dbReference>
<dbReference type="Proteomes" id="UP000655523">
    <property type="component" value="Unassembled WGS sequence"/>
</dbReference>
<dbReference type="InterPro" id="IPR000623">
    <property type="entry name" value="Shikimate_kinase/TSH1"/>
</dbReference>
<evidence type="ECO:0000256" key="1">
    <source>
        <dbReference type="ARBA" id="ARBA00004842"/>
    </source>
</evidence>
<feature type="binding site" evidence="11">
    <location>
        <position position="186"/>
    </location>
    <ligand>
        <name>substrate</name>
    </ligand>
</feature>
<proteinExistence type="inferred from homology"/>
<dbReference type="CDD" id="cd00464">
    <property type="entry name" value="SK"/>
    <property type="match status" value="1"/>
</dbReference>
<dbReference type="Pfam" id="PF01202">
    <property type="entry name" value="SKI"/>
    <property type="match status" value="1"/>
</dbReference>
<dbReference type="PANTHER" id="PTHR21087:SF16">
    <property type="entry name" value="SHIKIMATE KINASE 1, CHLOROPLASTIC"/>
    <property type="match status" value="1"/>
</dbReference>
<dbReference type="GO" id="GO:0005829">
    <property type="term" value="C:cytosol"/>
    <property type="evidence" value="ECO:0007669"/>
    <property type="project" value="TreeGrafter"/>
</dbReference>
<dbReference type="SUPFAM" id="SSF52540">
    <property type="entry name" value="P-loop containing nucleoside triphosphate hydrolases"/>
    <property type="match status" value="1"/>
</dbReference>
<comment type="cofactor">
    <cofactor evidence="11">
        <name>Mg(2+)</name>
        <dbReference type="ChEBI" id="CHEBI:18420"/>
    </cofactor>
    <text evidence="11">Binds 1 Mg(2+) ion per subunit.</text>
</comment>
<comment type="caution">
    <text evidence="13">The sequence shown here is derived from an EMBL/GenBank/DDBJ whole genome shotgun (WGS) entry which is preliminary data.</text>
</comment>
<organism evidence="13 14">
    <name type="scientific">Paraburkholderia elongata</name>
    <dbReference type="NCBI Taxonomy" id="2675747"/>
    <lineage>
        <taxon>Bacteria</taxon>
        <taxon>Pseudomonadati</taxon>
        <taxon>Pseudomonadota</taxon>
        <taxon>Betaproteobacteria</taxon>
        <taxon>Burkholderiales</taxon>
        <taxon>Burkholderiaceae</taxon>
        <taxon>Paraburkholderia</taxon>
    </lineage>
</organism>
<evidence type="ECO:0000259" key="12">
    <source>
        <dbReference type="PROSITE" id="PS50943"/>
    </source>
</evidence>
<keyword evidence="14" id="KW-1185">Reference proteome</keyword>
<dbReference type="SUPFAM" id="SSF47413">
    <property type="entry name" value="lambda repressor-like DNA-binding domains"/>
    <property type="match status" value="1"/>
</dbReference>
<dbReference type="Gene3D" id="3.40.50.300">
    <property type="entry name" value="P-loop containing nucleotide triphosphate hydrolases"/>
    <property type="match status" value="1"/>
</dbReference>
<name>A0A972P1T8_9BURK</name>
<dbReference type="GO" id="GO:0005524">
    <property type="term" value="F:ATP binding"/>
    <property type="evidence" value="ECO:0007669"/>
    <property type="project" value="UniProtKB-UniRule"/>
</dbReference>
<keyword evidence="4 11" id="KW-0028">Amino-acid biosynthesis</keyword>
<keyword evidence="11" id="KW-0460">Magnesium</keyword>
<keyword evidence="5 11" id="KW-0808">Transferase</keyword>
<keyword evidence="6 11" id="KW-0547">Nucleotide-binding</keyword>
<comment type="function">
    <text evidence="11">Catalyzes the specific phosphorylation of the 3-hydroxyl group of shikimic acid using ATP as a cosubstrate.</text>
</comment>
<dbReference type="GO" id="GO:0009073">
    <property type="term" value="P:aromatic amino acid family biosynthetic process"/>
    <property type="evidence" value="ECO:0007669"/>
    <property type="project" value="UniProtKB-KW"/>
</dbReference>
<dbReference type="GO" id="GO:0008652">
    <property type="term" value="P:amino acid biosynthetic process"/>
    <property type="evidence" value="ECO:0007669"/>
    <property type="project" value="UniProtKB-KW"/>
</dbReference>
<evidence type="ECO:0000313" key="13">
    <source>
        <dbReference type="EMBL" id="NPT62614.1"/>
    </source>
</evidence>
<evidence type="ECO:0000256" key="6">
    <source>
        <dbReference type="ARBA" id="ARBA00022741"/>
    </source>
</evidence>
<evidence type="ECO:0000313" key="14">
    <source>
        <dbReference type="Proteomes" id="UP000655523"/>
    </source>
</evidence>
<keyword evidence="11" id="KW-0963">Cytoplasm</keyword>
<dbReference type="InterPro" id="IPR001387">
    <property type="entry name" value="Cro/C1-type_HTH"/>
</dbReference>
<feature type="binding site" evidence="11">
    <location>
        <begin position="140"/>
        <end position="145"/>
    </location>
    <ligand>
        <name>ATP</name>
        <dbReference type="ChEBI" id="CHEBI:30616"/>
    </ligand>
</feature>
<dbReference type="GO" id="GO:0009423">
    <property type="term" value="P:chorismate biosynthetic process"/>
    <property type="evidence" value="ECO:0007669"/>
    <property type="project" value="UniProtKB-UniRule"/>
</dbReference>
<evidence type="ECO:0000256" key="4">
    <source>
        <dbReference type="ARBA" id="ARBA00022605"/>
    </source>
</evidence>
<dbReference type="EMBL" id="WOEZ01000348">
    <property type="protein sequence ID" value="NPT62614.1"/>
    <property type="molecule type" value="Genomic_DNA"/>
</dbReference>
<evidence type="ECO:0000256" key="10">
    <source>
        <dbReference type="ARBA" id="ARBA00048567"/>
    </source>
</evidence>
<feature type="binding site" evidence="11">
    <location>
        <position position="144"/>
    </location>
    <ligand>
        <name>Mg(2+)</name>
        <dbReference type="ChEBI" id="CHEBI:18420"/>
    </ligand>
</feature>
<dbReference type="GO" id="GO:0004765">
    <property type="term" value="F:shikimate kinase activity"/>
    <property type="evidence" value="ECO:0007669"/>
    <property type="project" value="UniProtKB-UniRule"/>
</dbReference>
<dbReference type="AlphaFoldDB" id="A0A972P1T8"/>
<keyword evidence="7 11" id="KW-0418">Kinase</keyword>
<dbReference type="NCBIfam" id="NF006015">
    <property type="entry name" value="PRK08154.1"/>
    <property type="match status" value="1"/>
</dbReference>
<dbReference type="InterPro" id="IPR010982">
    <property type="entry name" value="Lambda_DNA-bd_dom_sf"/>
</dbReference>
<dbReference type="PROSITE" id="PS01128">
    <property type="entry name" value="SHIKIMATE_KINASE"/>
    <property type="match status" value="1"/>
</dbReference>
<comment type="subunit">
    <text evidence="11">Monomer.</text>
</comment>
<feature type="binding site" evidence="11">
    <location>
        <position position="256"/>
    </location>
    <ligand>
        <name>ATP</name>
        <dbReference type="ChEBI" id="CHEBI:30616"/>
    </ligand>
</feature>
<dbReference type="GO" id="GO:0003677">
    <property type="term" value="F:DNA binding"/>
    <property type="evidence" value="ECO:0007669"/>
    <property type="project" value="InterPro"/>
</dbReference>
<evidence type="ECO:0000256" key="7">
    <source>
        <dbReference type="ARBA" id="ARBA00022777"/>
    </source>
</evidence>
<feature type="binding site" evidence="11">
    <location>
        <position position="162"/>
    </location>
    <ligand>
        <name>substrate</name>
    </ligand>
</feature>
<dbReference type="PROSITE" id="PS50943">
    <property type="entry name" value="HTH_CROC1"/>
    <property type="match status" value="1"/>
</dbReference>
<keyword evidence="8 11" id="KW-0067">ATP-binding</keyword>
<dbReference type="Gene3D" id="1.10.260.40">
    <property type="entry name" value="lambda repressor-like DNA-binding domains"/>
    <property type="match status" value="1"/>
</dbReference>
<dbReference type="InterPro" id="IPR023000">
    <property type="entry name" value="Shikimate_kinase_CS"/>
</dbReference>
<comment type="pathway">
    <text evidence="1 11">Metabolic intermediate biosynthesis; chorismate biosynthesis; chorismate from D-erythrose 4-phosphate and phosphoenolpyruvate: step 5/7.</text>
</comment>
<comment type="subcellular location">
    <subcellularLocation>
        <location evidence="11">Cytoplasm</location>
    </subcellularLocation>
</comment>
<feature type="binding site" evidence="11">
    <location>
        <position position="209"/>
    </location>
    <ligand>
        <name>substrate</name>
    </ligand>
</feature>
<dbReference type="EC" id="2.7.1.71" evidence="3 11"/>
<feature type="binding site" evidence="11">
    <location>
        <position position="269"/>
    </location>
    <ligand>
        <name>substrate</name>
    </ligand>
</feature>
<keyword evidence="9 11" id="KW-0057">Aromatic amino acid biosynthesis</keyword>